<dbReference type="FunFam" id="3.30.70.270:FF:000001">
    <property type="entry name" value="Diguanylate cyclase domain protein"/>
    <property type="match status" value="1"/>
</dbReference>
<evidence type="ECO:0000256" key="5">
    <source>
        <dbReference type="SAM" id="Phobius"/>
    </source>
</evidence>
<feature type="transmembrane region" description="Helical" evidence="5">
    <location>
        <begin position="54"/>
        <end position="71"/>
    </location>
</feature>
<evidence type="ECO:0000259" key="6">
    <source>
        <dbReference type="PROSITE" id="PS50887"/>
    </source>
</evidence>
<feature type="transmembrane region" description="Helical" evidence="5">
    <location>
        <begin position="77"/>
        <end position="97"/>
    </location>
</feature>
<reference evidence="7 8" key="1">
    <citation type="submission" date="2018-06" db="EMBL/GenBank/DDBJ databases">
        <authorList>
            <consortium name="Pathogen Informatics"/>
            <person name="Doyle S."/>
        </authorList>
    </citation>
    <scope>NUCLEOTIDE SEQUENCE [LARGE SCALE GENOMIC DNA]</scope>
    <source>
        <strain evidence="7 8">NCTC10899</strain>
    </source>
</reference>
<feature type="transmembrane region" description="Helical" evidence="5">
    <location>
        <begin position="209"/>
        <end position="229"/>
    </location>
</feature>
<gene>
    <name evidence="7" type="primary">ydaM_5</name>
    <name evidence="7" type="ORF">NCTC10899_02686</name>
</gene>
<feature type="transmembrane region" description="Helical" evidence="5">
    <location>
        <begin position="109"/>
        <end position="126"/>
    </location>
</feature>
<evidence type="ECO:0000256" key="4">
    <source>
        <dbReference type="ARBA" id="ARBA00034247"/>
    </source>
</evidence>
<dbReference type="GO" id="GO:0052621">
    <property type="term" value="F:diguanylate cyclase activity"/>
    <property type="evidence" value="ECO:0007669"/>
    <property type="project" value="UniProtKB-EC"/>
</dbReference>
<name>A0A379IU86_ECTME</name>
<keyword evidence="7" id="KW-0548">Nucleotidyltransferase</keyword>
<feature type="transmembrane region" description="Helical" evidence="5">
    <location>
        <begin position="20"/>
        <end position="42"/>
    </location>
</feature>
<feature type="transmembrane region" description="Helical" evidence="5">
    <location>
        <begin position="170"/>
        <end position="189"/>
    </location>
</feature>
<evidence type="ECO:0000256" key="3">
    <source>
        <dbReference type="ARBA" id="ARBA00012528"/>
    </source>
</evidence>
<dbReference type="NCBIfam" id="TIGR00254">
    <property type="entry name" value="GGDEF"/>
    <property type="match status" value="1"/>
</dbReference>
<dbReference type="InterPro" id="IPR050469">
    <property type="entry name" value="Diguanylate_Cyclase"/>
</dbReference>
<protein>
    <recommendedName>
        <fullName evidence="3">diguanylate cyclase</fullName>
        <ecNumber evidence="3">2.7.7.65</ecNumber>
    </recommendedName>
</protein>
<feature type="transmembrane region" description="Helical" evidence="5">
    <location>
        <begin position="138"/>
        <end position="158"/>
    </location>
</feature>
<dbReference type="Pfam" id="PF00990">
    <property type="entry name" value="GGDEF"/>
    <property type="match status" value="1"/>
</dbReference>
<dbReference type="SMART" id="SM00267">
    <property type="entry name" value="GGDEF"/>
    <property type="match status" value="1"/>
</dbReference>
<dbReference type="EC" id="2.7.7.65" evidence="3"/>
<dbReference type="SUPFAM" id="SSF55073">
    <property type="entry name" value="Nucleotide cyclase"/>
    <property type="match status" value="1"/>
</dbReference>
<comment type="cofactor">
    <cofactor evidence="1">
        <name>Mg(2+)</name>
        <dbReference type="ChEBI" id="CHEBI:18420"/>
    </cofactor>
</comment>
<feature type="domain" description="GGDEF" evidence="6">
    <location>
        <begin position="268"/>
        <end position="403"/>
    </location>
</feature>
<dbReference type="EMBL" id="UGUU01000001">
    <property type="protein sequence ID" value="SUD39857.1"/>
    <property type="molecule type" value="Genomic_DNA"/>
</dbReference>
<dbReference type="GO" id="GO:0043709">
    <property type="term" value="P:cell adhesion involved in single-species biofilm formation"/>
    <property type="evidence" value="ECO:0007669"/>
    <property type="project" value="TreeGrafter"/>
</dbReference>
<evidence type="ECO:0000256" key="1">
    <source>
        <dbReference type="ARBA" id="ARBA00001946"/>
    </source>
</evidence>
<keyword evidence="5" id="KW-0472">Membrane</keyword>
<dbReference type="AlphaFoldDB" id="A0A379IU86"/>
<dbReference type="GO" id="GO:1902201">
    <property type="term" value="P:negative regulation of bacterial-type flagellum-dependent cell motility"/>
    <property type="evidence" value="ECO:0007669"/>
    <property type="project" value="TreeGrafter"/>
</dbReference>
<keyword evidence="5" id="KW-0812">Transmembrane</keyword>
<dbReference type="GO" id="GO:0005886">
    <property type="term" value="C:plasma membrane"/>
    <property type="evidence" value="ECO:0007669"/>
    <property type="project" value="UniProtKB-SubCell"/>
</dbReference>
<dbReference type="InterPro" id="IPR029787">
    <property type="entry name" value="Nucleotide_cyclase"/>
</dbReference>
<comment type="catalytic activity">
    <reaction evidence="4">
        <text>2 GTP = 3',3'-c-di-GMP + 2 diphosphate</text>
        <dbReference type="Rhea" id="RHEA:24898"/>
        <dbReference type="ChEBI" id="CHEBI:33019"/>
        <dbReference type="ChEBI" id="CHEBI:37565"/>
        <dbReference type="ChEBI" id="CHEBI:58805"/>
        <dbReference type="EC" id="2.7.7.65"/>
    </reaction>
</comment>
<accession>A0A379IU86</accession>
<organism evidence="7 8">
    <name type="scientific">Ectopseudomonas mendocina</name>
    <name type="common">Pseudomonas mendocina</name>
    <dbReference type="NCBI Taxonomy" id="300"/>
    <lineage>
        <taxon>Bacteria</taxon>
        <taxon>Pseudomonadati</taxon>
        <taxon>Pseudomonadota</taxon>
        <taxon>Gammaproteobacteria</taxon>
        <taxon>Pseudomonadales</taxon>
        <taxon>Pseudomonadaceae</taxon>
        <taxon>Ectopseudomonas</taxon>
    </lineage>
</organism>
<keyword evidence="5" id="KW-1133">Transmembrane helix</keyword>
<dbReference type="PANTHER" id="PTHR45138:SF9">
    <property type="entry name" value="DIGUANYLATE CYCLASE DGCM-RELATED"/>
    <property type="match status" value="1"/>
</dbReference>
<dbReference type="PANTHER" id="PTHR45138">
    <property type="entry name" value="REGULATORY COMPONENTS OF SENSORY TRANSDUCTION SYSTEM"/>
    <property type="match status" value="1"/>
</dbReference>
<dbReference type="Gene3D" id="3.30.70.270">
    <property type="match status" value="1"/>
</dbReference>
<keyword evidence="7" id="KW-0808">Transferase</keyword>
<evidence type="ECO:0000313" key="7">
    <source>
        <dbReference type="EMBL" id="SUD39857.1"/>
    </source>
</evidence>
<dbReference type="InterPro" id="IPR043128">
    <property type="entry name" value="Rev_trsase/Diguanyl_cyclase"/>
</dbReference>
<evidence type="ECO:0000256" key="2">
    <source>
        <dbReference type="ARBA" id="ARBA00004533"/>
    </source>
</evidence>
<dbReference type="InterPro" id="IPR000160">
    <property type="entry name" value="GGDEF_dom"/>
</dbReference>
<comment type="subcellular location">
    <subcellularLocation>
        <location evidence="2">Cell inner membrane</location>
    </subcellularLocation>
</comment>
<dbReference type="PROSITE" id="PS50887">
    <property type="entry name" value="GGDEF"/>
    <property type="match status" value="1"/>
</dbReference>
<dbReference type="CDD" id="cd01949">
    <property type="entry name" value="GGDEF"/>
    <property type="match status" value="1"/>
</dbReference>
<dbReference type="Proteomes" id="UP000254260">
    <property type="component" value="Unassembled WGS sequence"/>
</dbReference>
<sequence length="406" mass="44456">MKRRSIGLLLPLILRESMVTTVILSMLCVHLLCFSVMFLLISRRLNGKTMGMEVFALGNLLLGLAYILQLVDGPPDWGPMSLVNHTLTLAAPVAYVLGAMRFFDHPTPVLRPLLILVAVYTGLQLLTQELFGSEARHALLAGACALLFLTMTVAALYGMRTFARDLHVEMIVFAVLIGGICALNAMKFVMIVNGGMAALDMSRGFQKIFYIYMSFLATVLPPCAVWLVLRRLTDELRSLAAHDPLTRLLNRRGLMDALEAQFRLRAASPAYLLIVDIDHFKHINDTHGHKVGDLVLCHVADVLTSTARQGDLICRLGGEEFVVVALETDEAGARQLAERIRAAIELSAVPASGEKQAIRCTATIGVADVFNAAQAFDLALQHADAALYRGKTAGRNRVEWAHAARE</sequence>
<proteinExistence type="predicted"/>
<evidence type="ECO:0000313" key="8">
    <source>
        <dbReference type="Proteomes" id="UP000254260"/>
    </source>
</evidence>